<gene>
    <name evidence="1" type="ORF">Syun_016743</name>
</gene>
<keyword evidence="2" id="KW-1185">Reference proteome</keyword>
<evidence type="ECO:0000313" key="1">
    <source>
        <dbReference type="EMBL" id="KAK9127946.1"/>
    </source>
</evidence>
<comment type="caution">
    <text evidence="1">The sequence shown here is derived from an EMBL/GenBank/DDBJ whole genome shotgun (WGS) entry which is preliminary data.</text>
</comment>
<proteinExistence type="predicted"/>
<protein>
    <submittedName>
        <fullName evidence="1">Uncharacterized protein</fullName>
    </submittedName>
</protein>
<reference evidence="1 2" key="1">
    <citation type="submission" date="2024-01" db="EMBL/GenBank/DDBJ databases">
        <title>Genome assemblies of Stephania.</title>
        <authorList>
            <person name="Yang L."/>
        </authorList>
    </citation>
    <scope>NUCLEOTIDE SEQUENCE [LARGE SCALE GENOMIC DNA]</scope>
    <source>
        <strain evidence="1">YNDBR</strain>
        <tissue evidence="1">Leaf</tissue>
    </source>
</reference>
<organism evidence="1 2">
    <name type="scientific">Stephania yunnanensis</name>
    <dbReference type="NCBI Taxonomy" id="152371"/>
    <lineage>
        <taxon>Eukaryota</taxon>
        <taxon>Viridiplantae</taxon>
        <taxon>Streptophyta</taxon>
        <taxon>Embryophyta</taxon>
        <taxon>Tracheophyta</taxon>
        <taxon>Spermatophyta</taxon>
        <taxon>Magnoliopsida</taxon>
        <taxon>Ranunculales</taxon>
        <taxon>Menispermaceae</taxon>
        <taxon>Menispermoideae</taxon>
        <taxon>Cissampelideae</taxon>
        <taxon>Stephania</taxon>
    </lineage>
</organism>
<dbReference type="AlphaFoldDB" id="A0AAP0P569"/>
<dbReference type="EMBL" id="JBBNAF010000007">
    <property type="protein sequence ID" value="KAK9127946.1"/>
    <property type="molecule type" value="Genomic_DNA"/>
</dbReference>
<accession>A0AAP0P569</accession>
<sequence>MKTMIQSTLNISNNPFESRHMINPRIMHMEANLLDGIRDIRPGESEILQSPCKTPIQSWIIKNSTSGSTNFRFSVNRSSRRFT</sequence>
<name>A0AAP0P569_9MAGN</name>
<evidence type="ECO:0000313" key="2">
    <source>
        <dbReference type="Proteomes" id="UP001420932"/>
    </source>
</evidence>
<dbReference type="Proteomes" id="UP001420932">
    <property type="component" value="Unassembled WGS sequence"/>
</dbReference>